<dbReference type="InterPro" id="IPR005883">
    <property type="entry name" value="PilM"/>
</dbReference>
<comment type="caution">
    <text evidence="1">The sequence shown here is derived from an EMBL/GenBank/DDBJ whole genome shotgun (WGS) entry which is preliminary data.</text>
</comment>
<dbReference type="CDD" id="cd24049">
    <property type="entry name" value="ASKHA_NBD_PilM"/>
    <property type="match status" value="1"/>
</dbReference>
<dbReference type="Gene3D" id="3.30.1490.300">
    <property type="match status" value="1"/>
</dbReference>
<dbReference type="STRING" id="1797532.A2729_04585"/>
<gene>
    <name evidence="1" type="ORF">A2729_04585</name>
</gene>
<accession>A0A1G1XTK8</accession>
<evidence type="ECO:0008006" key="3">
    <source>
        <dbReference type="Google" id="ProtNLM"/>
    </source>
</evidence>
<reference evidence="1 2" key="1">
    <citation type="journal article" date="2016" name="Nat. Commun.">
        <title>Thousands of microbial genomes shed light on interconnected biogeochemical processes in an aquifer system.</title>
        <authorList>
            <person name="Anantharaman K."/>
            <person name="Brown C.T."/>
            <person name="Hug L.A."/>
            <person name="Sharon I."/>
            <person name="Castelle C.J."/>
            <person name="Probst A.J."/>
            <person name="Thomas B.C."/>
            <person name="Singh A."/>
            <person name="Wilkins M.J."/>
            <person name="Karaoz U."/>
            <person name="Brodie E.L."/>
            <person name="Williams K.H."/>
            <person name="Hubbard S.S."/>
            <person name="Banfield J.F."/>
        </authorList>
    </citation>
    <scope>NUCLEOTIDE SEQUENCE [LARGE SCALE GENOMIC DNA]</scope>
</reference>
<sequence>MFGQMQQAFGLDLSDRTIRLAKCKKIGKKIILTSYNESAVPNDIVINGEIQQPDKLIKLIQQLIKTAAGQKIKTKNVISVLPETKTFIKVLTLPNQINKKNLEETPKLIEKEIINHIPLAPEEIYFDWQLLEQGSDWSSVLVGATPKNLVDSYYSVLQNCGLTPYVLEIEAAAIVRSLLSEKEKGAKIIIDFGAMRTGLIIFDKNTIQFTVSLPISGNKITEAIAKTLKLDEKKAEKAKLVCGLDREKCEGAMLKVLMGSINNLAEQIKKAIIFYKTNFVSGNEISEIIICGGGANFLKIDEVLKEMLNLPVKIGNPLNNLSLDKKISLSKNKILSYTSAIGLALRSLQKEKFI</sequence>
<dbReference type="Pfam" id="PF11104">
    <property type="entry name" value="PilM_2"/>
    <property type="match status" value="1"/>
</dbReference>
<proteinExistence type="predicted"/>
<dbReference type="SUPFAM" id="SSF53067">
    <property type="entry name" value="Actin-like ATPase domain"/>
    <property type="match status" value="2"/>
</dbReference>
<dbReference type="AlphaFoldDB" id="A0A1G1XTK8"/>
<dbReference type="Proteomes" id="UP000178930">
    <property type="component" value="Unassembled WGS sequence"/>
</dbReference>
<name>A0A1G1XTK8_9BACT</name>
<dbReference type="PANTHER" id="PTHR32432:SF3">
    <property type="entry name" value="ETHANOLAMINE UTILIZATION PROTEIN EUTJ"/>
    <property type="match status" value="1"/>
</dbReference>
<dbReference type="NCBIfam" id="TIGR01175">
    <property type="entry name" value="pilM"/>
    <property type="match status" value="1"/>
</dbReference>
<dbReference type="EMBL" id="MHIB01000037">
    <property type="protein sequence ID" value="OGY43419.1"/>
    <property type="molecule type" value="Genomic_DNA"/>
</dbReference>
<dbReference type="PANTHER" id="PTHR32432">
    <property type="entry name" value="CELL DIVISION PROTEIN FTSA-RELATED"/>
    <property type="match status" value="1"/>
</dbReference>
<dbReference type="PIRSF" id="PIRSF019169">
    <property type="entry name" value="PilM"/>
    <property type="match status" value="1"/>
</dbReference>
<dbReference type="InterPro" id="IPR050696">
    <property type="entry name" value="FtsA/MreB"/>
</dbReference>
<evidence type="ECO:0000313" key="1">
    <source>
        <dbReference type="EMBL" id="OGY43419.1"/>
    </source>
</evidence>
<evidence type="ECO:0000313" key="2">
    <source>
        <dbReference type="Proteomes" id="UP000178930"/>
    </source>
</evidence>
<dbReference type="InterPro" id="IPR043129">
    <property type="entry name" value="ATPase_NBD"/>
</dbReference>
<organism evidence="1 2">
    <name type="scientific">Candidatus Buchananbacteria bacterium RIFCSPHIGHO2_01_FULL_39_14</name>
    <dbReference type="NCBI Taxonomy" id="1797532"/>
    <lineage>
        <taxon>Bacteria</taxon>
        <taxon>Candidatus Buchananiibacteriota</taxon>
    </lineage>
</organism>
<protein>
    <recommendedName>
        <fullName evidence="3">SHS2 domain-containing protein</fullName>
    </recommendedName>
</protein>
<dbReference type="Gene3D" id="3.30.420.40">
    <property type="match status" value="2"/>
</dbReference>